<feature type="transmembrane region" description="Helical" evidence="5">
    <location>
        <begin position="20"/>
        <end position="37"/>
    </location>
</feature>
<dbReference type="Proteomes" id="UP000784700">
    <property type="component" value="Unassembled WGS sequence"/>
</dbReference>
<dbReference type="PANTHER" id="PTHR43229">
    <property type="entry name" value="NODULATION PROTEIN J"/>
    <property type="match status" value="1"/>
</dbReference>
<evidence type="ECO:0000256" key="2">
    <source>
        <dbReference type="ARBA" id="ARBA00022692"/>
    </source>
</evidence>
<dbReference type="InterPro" id="IPR051784">
    <property type="entry name" value="Nod_factor_ABC_transporter"/>
</dbReference>
<comment type="subcellular location">
    <subcellularLocation>
        <location evidence="1">Membrane</location>
        <topology evidence="1">Multi-pass membrane protein</topology>
    </subcellularLocation>
</comment>
<accession>A0A9Q8IM39</accession>
<dbReference type="Pfam" id="PF01061">
    <property type="entry name" value="ABC2_membrane"/>
    <property type="match status" value="1"/>
</dbReference>
<comment type="caution">
    <text evidence="7">The sequence shown here is derived from an EMBL/GenBank/DDBJ whole genome shotgun (WGS) entry which is preliminary data.</text>
</comment>
<dbReference type="PANTHER" id="PTHR43229:SF2">
    <property type="entry name" value="NODULATION PROTEIN J"/>
    <property type="match status" value="1"/>
</dbReference>
<dbReference type="AlphaFoldDB" id="A0A9Q8IM39"/>
<organism evidence="7 8">
    <name type="scientific">Apilactobacillus micheneri</name>
    <dbReference type="NCBI Taxonomy" id="1899430"/>
    <lineage>
        <taxon>Bacteria</taxon>
        <taxon>Bacillati</taxon>
        <taxon>Bacillota</taxon>
        <taxon>Bacilli</taxon>
        <taxon>Lactobacillales</taxon>
        <taxon>Lactobacillaceae</taxon>
        <taxon>Apilactobacillus</taxon>
    </lineage>
</organism>
<keyword evidence="4 5" id="KW-0472">Membrane</keyword>
<evidence type="ECO:0000256" key="5">
    <source>
        <dbReference type="SAM" id="Phobius"/>
    </source>
</evidence>
<evidence type="ECO:0000256" key="3">
    <source>
        <dbReference type="ARBA" id="ARBA00022989"/>
    </source>
</evidence>
<evidence type="ECO:0000256" key="4">
    <source>
        <dbReference type="ARBA" id="ARBA00023136"/>
    </source>
</evidence>
<feature type="transmembrane region" description="Helical" evidence="5">
    <location>
        <begin position="105"/>
        <end position="129"/>
    </location>
</feature>
<keyword evidence="3 5" id="KW-1133">Transmembrane helix</keyword>
<name>A0A9Q8IM39_9LACO</name>
<dbReference type="InterPro" id="IPR013525">
    <property type="entry name" value="ABC2_TM"/>
</dbReference>
<protein>
    <submittedName>
        <fullName evidence="7">ABC transporter permease</fullName>
    </submittedName>
</protein>
<feature type="transmembrane region" description="Helical" evidence="5">
    <location>
        <begin position="141"/>
        <end position="162"/>
    </location>
</feature>
<dbReference type="EMBL" id="QUBG01000004">
    <property type="protein sequence ID" value="TPR43777.1"/>
    <property type="molecule type" value="Genomic_DNA"/>
</dbReference>
<sequence>MTSLIKRNLILYFNNRQRVFFSLMGAIISFILYVLFLKNGIQSDWKSIHEGTKLLDLWLIGGTMTVTAITTTQNALNQKIIDKENNRIDDLMLTDTSKLGINAGYVLTSVIIGTLMQVAVYIILSFYFFFADQLNINYENLLPVILIAVLSSLVWTMVNMIIDLFFDNQASISGVNSIVGTCSGFFAGVYMPLGTLPDAGQKIMEFIPASYNSALYRNLLMKHQMNISFKNMPNKFLTAFDKTMGLKINVISNIVGHTIVLFIFIVILIILFYLISLLKRKNV</sequence>
<evidence type="ECO:0000313" key="8">
    <source>
        <dbReference type="Proteomes" id="UP000784700"/>
    </source>
</evidence>
<gene>
    <name evidence="7" type="ORF">DY130_04920</name>
</gene>
<feature type="transmembrane region" description="Helical" evidence="5">
    <location>
        <begin position="57"/>
        <end position="76"/>
    </location>
</feature>
<keyword evidence="2 5" id="KW-0812">Transmembrane</keyword>
<reference evidence="7" key="1">
    <citation type="submission" date="2018-08" db="EMBL/GenBank/DDBJ databases">
        <title>Comparative genomics of wild bee and flower associated Lactobacillus reveals potential adaptation to the bee host.</title>
        <authorList>
            <person name="Vuong H.Q."/>
            <person name="Mcfrederick Q.S."/>
        </authorList>
    </citation>
    <scope>NUCLEOTIDE SEQUENCE</scope>
    <source>
        <strain evidence="7">HV_63</strain>
    </source>
</reference>
<evidence type="ECO:0000313" key="7">
    <source>
        <dbReference type="EMBL" id="TPR43777.1"/>
    </source>
</evidence>
<feature type="transmembrane region" description="Helical" evidence="5">
    <location>
        <begin position="254"/>
        <end position="275"/>
    </location>
</feature>
<evidence type="ECO:0000256" key="1">
    <source>
        <dbReference type="ARBA" id="ARBA00004141"/>
    </source>
</evidence>
<dbReference type="GO" id="GO:0016020">
    <property type="term" value="C:membrane"/>
    <property type="evidence" value="ECO:0007669"/>
    <property type="project" value="UniProtKB-SubCell"/>
</dbReference>
<evidence type="ECO:0000259" key="6">
    <source>
        <dbReference type="Pfam" id="PF01061"/>
    </source>
</evidence>
<feature type="domain" description="ABC-2 type transporter transmembrane" evidence="6">
    <location>
        <begin position="3"/>
        <end position="212"/>
    </location>
</feature>
<dbReference type="GO" id="GO:0140359">
    <property type="term" value="F:ABC-type transporter activity"/>
    <property type="evidence" value="ECO:0007669"/>
    <property type="project" value="InterPro"/>
</dbReference>
<proteinExistence type="predicted"/>
<feature type="transmembrane region" description="Helical" evidence="5">
    <location>
        <begin position="174"/>
        <end position="193"/>
    </location>
</feature>
<dbReference type="RefSeq" id="WP_140936296.1">
    <property type="nucleotide sequence ID" value="NZ_QUBF01000004.1"/>
</dbReference>